<evidence type="ECO:0000313" key="1">
    <source>
        <dbReference type="EMBL" id="MBM7839629.1"/>
    </source>
</evidence>
<dbReference type="Proteomes" id="UP001179280">
    <property type="component" value="Unassembled WGS sequence"/>
</dbReference>
<keyword evidence="2" id="KW-1185">Reference proteome</keyword>
<sequence>MSKFVHLRLKRKKIGGELDYIFVAGVYKSVNDRRRLLGACKKGFNPSILIRIVVMYG</sequence>
<organism evidence="1 2">
    <name type="scientific">Shouchella xiaoxiensis</name>
    <dbReference type="NCBI Taxonomy" id="766895"/>
    <lineage>
        <taxon>Bacteria</taxon>
        <taxon>Bacillati</taxon>
        <taxon>Bacillota</taxon>
        <taxon>Bacilli</taxon>
        <taxon>Bacillales</taxon>
        <taxon>Bacillaceae</taxon>
        <taxon>Shouchella</taxon>
    </lineage>
</organism>
<protein>
    <submittedName>
        <fullName evidence="1">Transcriptional regulator</fullName>
    </submittedName>
</protein>
<proteinExistence type="predicted"/>
<reference evidence="1" key="1">
    <citation type="submission" date="2021-01" db="EMBL/GenBank/DDBJ databases">
        <title>Genomic Encyclopedia of Type Strains, Phase IV (KMG-IV): sequencing the most valuable type-strain genomes for metagenomic binning, comparative biology and taxonomic classification.</title>
        <authorList>
            <person name="Goeker M."/>
        </authorList>
    </citation>
    <scope>NUCLEOTIDE SEQUENCE</scope>
    <source>
        <strain evidence="1">DSM 21943</strain>
    </source>
</reference>
<evidence type="ECO:0000313" key="2">
    <source>
        <dbReference type="Proteomes" id="UP001179280"/>
    </source>
</evidence>
<comment type="caution">
    <text evidence="1">The sequence shown here is derived from an EMBL/GenBank/DDBJ whole genome shotgun (WGS) entry which is preliminary data.</text>
</comment>
<gene>
    <name evidence="1" type="ORF">JOC54_002909</name>
</gene>
<dbReference type="EMBL" id="JAFBCV010000009">
    <property type="protein sequence ID" value="MBM7839629.1"/>
    <property type="molecule type" value="Genomic_DNA"/>
</dbReference>
<name>A0ABS2SVR5_9BACI</name>
<accession>A0ABS2SVR5</accession>